<evidence type="ECO:0000256" key="7">
    <source>
        <dbReference type="ARBA" id="ARBA00035110"/>
    </source>
</evidence>
<dbReference type="GO" id="GO:0039666">
    <property type="term" value="P:virion attachment to host cell pilus"/>
    <property type="evidence" value="ECO:0007669"/>
    <property type="project" value="UniProtKB-KW"/>
</dbReference>
<gene>
    <name evidence="8" type="ORF">H4Rhizo45207_000002</name>
</gene>
<evidence type="ECO:0000256" key="1">
    <source>
        <dbReference type="ARBA" id="ARBA00004328"/>
    </source>
</evidence>
<comment type="similarity">
    <text evidence="7">Belongs to the Leviviricetes maturation protein family.</text>
</comment>
<sequence>MDNRVRTRGAVAPVIITESSKQTLCTDPNWTTSNSGVGYEGTLEWMQDTVVPRFARRRAAGEIIFNDMSLWKREYHCFGSGYAVQSTAVSCGSTGWKAQYKSDGPWIAKCIPTENVLGQSGLPGMVWNFTDRDIDLLAYEVSTDLMARRGRGDSNIYEDLAEFDKTLDMFRNPILKLSKWIVSVSRAARAGGASKKQFETATGLYLAYRYGLKPIIADFQNVVKALQKTQFRTRQTTRSSKTLVKETNDLSVTRIGVLDSTVNRYVKGTLRVRGMSLDEINNSLVDDLGISPKMLITLPWELMSYSFVWDWFLNVGDYINALTPALGWNQLGSCLTVEHDTINVHSMVKTVSNSSAYQLLTSPSGSISVTEHAKRRGPLYSPKVVLKSDFRFDKATRVADAISLLAQRGKKTFASIGRS</sequence>
<reference evidence="8" key="1">
    <citation type="submission" date="2019-05" db="EMBL/GenBank/DDBJ databases">
        <title>Metatranscriptomic reconstruction reveals RNA viruses with the potential to shape carbon cycling in soil.</title>
        <authorList>
            <person name="Starr E.P."/>
            <person name="Nuccio E."/>
            <person name="Pett-Ridge J."/>
            <person name="Banfield J.F."/>
            <person name="Firestone M.K."/>
        </authorList>
    </citation>
    <scope>NUCLEOTIDE SEQUENCE</scope>
    <source>
        <strain evidence="8">H4_Rhizo_45_scaffold_207</strain>
    </source>
</reference>
<evidence type="ECO:0000256" key="5">
    <source>
        <dbReference type="ARBA" id="ARBA00023104"/>
    </source>
</evidence>
<accession>A0A514D9U7</accession>
<keyword evidence="3" id="KW-1161">Viral attachment to host cell</keyword>
<dbReference type="InterPro" id="IPR005563">
    <property type="entry name" value="A_protein"/>
</dbReference>
<proteinExistence type="inferred from homology"/>
<keyword evidence="2" id="KW-0945">Host-virus interaction</keyword>
<keyword evidence="5" id="KW-1175">Viral attachment to host cell pilus</keyword>
<evidence type="ECO:0000256" key="3">
    <source>
        <dbReference type="ARBA" id="ARBA00022804"/>
    </source>
</evidence>
<dbReference type="Pfam" id="PF03863">
    <property type="entry name" value="Phage_mat-A"/>
    <property type="match status" value="1"/>
</dbReference>
<keyword evidence="4" id="KW-0946">Virion</keyword>
<evidence type="ECO:0000256" key="4">
    <source>
        <dbReference type="ARBA" id="ARBA00022844"/>
    </source>
</evidence>
<protein>
    <recommendedName>
        <fullName evidence="9">Maturation</fullName>
    </recommendedName>
</protein>
<dbReference type="GO" id="GO:0044423">
    <property type="term" value="C:virion component"/>
    <property type="evidence" value="ECO:0007669"/>
    <property type="project" value="UniProtKB-KW"/>
</dbReference>
<organism evidence="8">
    <name type="scientific">Leviviridae sp</name>
    <dbReference type="NCBI Taxonomy" id="2027243"/>
    <lineage>
        <taxon>Viruses</taxon>
        <taxon>Riboviria</taxon>
        <taxon>Orthornavirae</taxon>
        <taxon>Lenarviricota</taxon>
        <taxon>Leviviricetes</taxon>
        <taxon>Norzivirales</taxon>
        <taxon>Fiersviridae</taxon>
    </lineage>
</organism>
<evidence type="ECO:0000256" key="6">
    <source>
        <dbReference type="ARBA" id="ARBA00023296"/>
    </source>
</evidence>
<evidence type="ECO:0000256" key="2">
    <source>
        <dbReference type="ARBA" id="ARBA00022581"/>
    </source>
</evidence>
<evidence type="ECO:0008006" key="9">
    <source>
        <dbReference type="Google" id="ProtNLM"/>
    </source>
</evidence>
<comment type="subcellular location">
    <subcellularLocation>
        <location evidence="1">Virion</location>
    </subcellularLocation>
</comment>
<evidence type="ECO:0000313" key="8">
    <source>
        <dbReference type="EMBL" id="QDH90382.1"/>
    </source>
</evidence>
<name>A0A514D9U7_9VIRU</name>
<keyword evidence="6" id="KW-1160">Virus entry into host cell</keyword>
<dbReference type="EMBL" id="MN035487">
    <property type="protein sequence ID" value="QDH90382.1"/>
    <property type="molecule type" value="Genomic_RNA"/>
</dbReference>